<feature type="domain" description="Flagellar hook protein FlgE/F/G-like D1" evidence="9">
    <location>
        <begin position="81"/>
        <end position="145"/>
    </location>
</feature>
<dbReference type="Pfam" id="PF00460">
    <property type="entry name" value="Flg_bb_rod"/>
    <property type="match status" value="1"/>
</dbReference>
<dbReference type="InterPro" id="IPR010930">
    <property type="entry name" value="Flg_bb/hook_C_dom"/>
</dbReference>
<dbReference type="GO" id="GO:0071978">
    <property type="term" value="P:bacterial-type flagellum-dependent swarming motility"/>
    <property type="evidence" value="ECO:0007669"/>
    <property type="project" value="TreeGrafter"/>
</dbReference>
<evidence type="ECO:0000256" key="4">
    <source>
        <dbReference type="ARBA" id="ARBA00038560"/>
    </source>
</evidence>
<evidence type="ECO:0000259" key="9">
    <source>
        <dbReference type="Pfam" id="PF22692"/>
    </source>
</evidence>
<dbReference type="Pfam" id="PF22692">
    <property type="entry name" value="LlgE_F_G_D1"/>
    <property type="match status" value="1"/>
</dbReference>
<dbReference type="PANTHER" id="PTHR30435:SF18">
    <property type="entry name" value="FLAGELLAR BASAL-BODY ROD PROTEIN FLGF"/>
    <property type="match status" value="1"/>
</dbReference>
<reference evidence="10" key="1">
    <citation type="submission" date="2021-04" db="EMBL/GenBank/DDBJ databases">
        <authorList>
            <person name="Hornung B."/>
        </authorList>
    </citation>
    <scope>NUCLEOTIDE SEQUENCE</scope>
    <source>
        <strain evidence="10">G5G6</strain>
    </source>
</reference>
<dbReference type="EMBL" id="CAJQUM010000001">
    <property type="protein sequence ID" value="CAG4882177.1"/>
    <property type="molecule type" value="Genomic_DNA"/>
</dbReference>
<evidence type="ECO:0000259" key="7">
    <source>
        <dbReference type="Pfam" id="PF00460"/>
    </source>
</evidence>
<proteinExistence type="inferred from homology"/>
<dbReference type="InterPro" id="IPR012836">
    <property type="entry name" value="FlgF"/>
</dbReference>
<dbReference type="NCBIfam" id="TIGR03506">
    <property type="entry name" value="FlgEFG_subfam"/>
    <property type="match status" value="1"/>
</dbReference>
<accession>A0A916J1B6</accession>
<dbReference type="PANTHER" id="PTHR30435">
    <property type="entry name" value="FLAGELLAR PROTEIN"/>
    <property type="match status" value="1"/>
</dbReference>
<comment type="subcellular location">
    <subcellularLocation>
        <location evidence="1 6">Bacterial flagellum basal body</location>
    </subcellularLocation>
</comment>
<comment type="similarity">
    <text evidence="2 6">Belongs to the flagella basal body rod proteins family.</text>
</comment>
<sequence length="244" mass="24927">MDRMIYVAMTGAEHILSQQAAVAHNLANVATTGYRADTSVFREVAARGDGLATRSFVVDSTAGSDFTPGAINTTGNNLDVAVQGQGWIAVQATDGGEAYTRNGAFQISPNGVLQTASGLNVMGDGGPIAIPADTAVTVASDGTVSGVPVGSKPSAVVTLGRIKLVNPEQSRLSKGGDGLFRLGSGTAEADSSVVLAPGALEGSNVNAVETMVSMIALARQFDMQMKLMQTADKNAQQASQLLKV</sequence>
<comment type="subunit">
    <text evidence="4 6">The basal body constitutes a major portion of the flagellar organelle and consists of five rings (E,L,P,S, and M) mounted on a central rod. The rod consists of about 26 subunits of FlgG in the distal portion, and FlgB, FlgC and FlgF are thought to build up the proximal portion of the rod with about 6 subunits each.</text>
</comment>
<gene>
    <name evidence="10" type="primary">flgF</name>
    <name evidence="10" type="ORF">GTOL_10059</name>
</gene>
<protein>
    <recommendedName>
        <fullName evidence="5 6">Flagellar basal-body rod protein FlgF</fullName>
    </recommendedName>
</protein>
<dbReference type="Proteomes" id="UP000742786">
    <property type="component" value="Unassembled WGS sequence"/>
</dbReference>
<evidence type="ECO:0000256" key="1">
    <source>
        <dbReference type="ARBA" id="ARBA00004117"/>
    </source>
</evidence>
<dbReference type="Pfam" id="PF06429">
    <property type="entry name" value="Flg_bbr_C"/>
    <property type="match status" value="1"/>
</dbReference>
<evidence type="ECO:0000313" key="10">
    <source>
        <dbReference type="EMBL" id="CAG4882177.1"/>
    </source>
</evidence>
<dbReference type="AlphaFoldDB" id="A0A916J1B6"/>
<dbReference type="SUPFAM" id="SSF117143">
    <property type="entry name" value="Flagellar hook protein flgE"/>
    <property type="match status" value="1"/>
</dbReference>
<keyword evidence="3 6" id="KW-0975">Bacterial flagellum</keyword>
<dbReference type="NCBIfam" id="TIGR02490">
    <property type="entry name" value="flgF"/>
    <property type="match status" value="1"/>
</dbReference>
<organism evidence="10 11">
    <name type="scientific">Georgfuchsia toluolica</name>
    <dbReference type="NCBI Taxonomy" id="424218"/>
    <lineage>
        <taxon>Bacteria</taxon>
        <taxon>Pseudomonadati</taxon>
        <taxon>Pseudomonadota</taxon>
        <taxon>Betaproteobacteria</taxon>
        <taxon>Nitrosomonadales</taxon>
        <taxon>Sterolibacteriaceae</taxon>
        <taxon>Georgfuchsia</taxon>
    </lineage>
</organism>
<evidence type="ECO:0000256" key="3">
    <source>
        <dbReference type="ARBA" id="ARBA00023143"/>
    </source>
</evidence>
<dbReference type="InterPro" id="IPR037925">
    <property type="entry name" value="FlgE/F/G-like"/>
</dbReference>
<keyword evidence="11" id="KW-1185">Reference proteome</keyword>
<dbReference type="RefSeq" id="WP_220634276.1">
    <property type="nucleotide sequence ID" value="NZ_CAJQUM010000001.1"/>
</dbReference>
<keyword evidence="10" id="KW-0966">Cell projection</keyword>
<feature type="domain" description="Flagellar basal-body/hook protein C-terminal" evidence="8">
    <location>
        <begin position="197"/>
        <end position="241"/>
    </location>
</feature>
<evidence type="ECO:0000256" key="2">
    <source>
        <dbReference type="ARBA" id="ARBA00009677"/>
    </source>
</evidence>
<keyword evidence="10" id="KW-0282">Flagellum</keyword>
<dbReference type="InterPro" id="IPR001444">
    <property type="entry name" value="Flag_bb_rod_N"/>
</dbReference>
<dbReference type="GO" id="GO:0030694">
    <property type="term" value="C:bacterial-type flagellum basal body, rod"/>
    <property type="evidence" value="ECO:0007669"/>
    <property type="project" value="UniProtKB-UniRule"/>
</dbReference>
<dbReference type="InterPro" id="IPR020013">
    <property type="entry name" value="Flagellar_FlgE/F/G"/>
</dbReference>
<keyword evidence="10" id="KW-0969">Cilium</keyword>
<comment type="caution">
    <text evidence="10">The sequence shown here is derived from an EMBL/GenBank/DDBJ whole genome shotgun (WGS) entry which is preliminary data.</text>
</comment>
<feature type="domain" description="Flagellar basal body rod protein N-terminal" evidence="7">
    <location>
        <begin position="5"/>
        <end position="35"/>
    </location>
</feature>
<name>A0A916J1B6_9PROT</name>
<evidence type="ECO:0000313" key="11">
    <source>
        <dbReference type="Proteomes" id="UP000742786"/>
    </source>
</evidence>
<evidence type="ECO:0000256" key="5">
    <source>
        <dbReference type="ARBA" id="ARBA00040228"/>
    </source>
</evidence>
<evidence type="ECO:0000259" key="8">
    <source>
        <dbReference type="Pfam" id="PF06429"/>
    </source>
</evidence>
<evidence type="ECO:0000256" key="6">
    <source>
        <dbReference type="RuleBase" id="RU362116"/>
    </source>
</evidence>
<dbReference type="InterPro" id="IPR053967">
    <property type="entry name" value="LlgE_F_G-like_D1"/>
</dbReference>
<dbReference type="NCBIfam" id="NF009280">
    <property type="entry name" value="PRK12640.1"/>
    <property type="match status" value="1"/>
</dbReference>